<sequence>MTVLPEGVLRDAEPLDAPWDCVDKDASQQVKLQVRAIDEAIFALRQSSRVSPEAPIGYLLCGTERALLLDTGDAKEAAQCPIRATVDVLLDEWSESHGVARLPLVVAHTHGHNDHTEGDAQFAGRPDTTIVAKDVEAVHRFFGLTETVGTTTTFDLGERTLLIAPTPGHDARSITTIDPAAGLMFSGDTAYPGRLYVDDLPAAKLSLAAMVDLAETHDIHTVLGAHVENDRHGRDYPVLTRFHRDEAPFTLTTAQLRALRDDVQRADGNGVHTGDPMTLYVGKAYWPMLKLLARGVAWRLTGRG</sequence>
<gene>
    <name evidence="2" type="ORF">ACFQDH_14015</name>
</gene>
<dbReference type="Proteomes" id="UP001596298">
    <property type="component" value="Unassembled WGS sequence"/>
</dbReference>
<feature type="domain" description="Metallo-beta-lactamase" evidence="1">
    <location>
        <begin position="54"/>
        <end position="226"/>
    </location>
</feature>
<protein>
    <submittedName>
        <fullName evidence="2">MBL fold metallo-hydrolase</fullName>
    </submittedName>
</protein>
<dbReference type="RefSeq" id="WP_382402305.1">
    <property type="nucleotide sequence ID" value="NZ_JBHSWH010000001.1"/>
</dbReference>
<organism evidence="2 3">
    <name type="scientific">Flexivirga alba</name>
    <dbReference type="NCBI Taxonomy" id="702742"/>
    <lineage>
        <taxon>Bacteria</taxon>
        <taxon>Bacillati</taxon>
        <taxon>Actinomycetota</taxon>
        <taxon>Actinomycetes</taxon>
        <taxon>Micrococcales</taxon>
        <taxon>Dermacoccaceae</taxon>
        <taxon>Flexivirga</taxon>
    </lineage>
</organism>
<name>A0ABW2AHM2_9MICO</name>
<dbReference type="InterPro" id="IPR036866">
    <property type="entry name" value="RibonucZ/Hydroxyglut_hydro"/>
</dbReference>
<dbReference type="Pfam" id="PF00753">
    <property type="entry name" value="Lactamase_B"/>
    <property type="match status" value="1"/>
</dbReference>
<dbReference type="Gene3D" id="3.60.15.10">
    <property type="entry name" value="Ribonuclease Z/Hydroxyacylglutathione hydrolase-like"/>
    <property type="match status" value="1"/>
</dbReference>
<keyword evidence="3" id="KW-1185">Reference proteome</keyword>
<comment type="caution">
    <text evidence="2">The sequence shown here is derived from an EMBL/GenBank/DDBJ whole genome shotgun (WGS) entry which is preliminary data.</text>
</comment>
<dbReference type="SMART" id="SM00849">
    <property type="entry name" value="Lactamase_B"/>
    <property type="match status" value="1"/>
</dbReference>
<dbReference type="InterPro" id="IPR001279">
    <property type="entry name" value="Metallo-B-lactamas"/>
</dbReference>
<evidence type="ECO:0000313" key="3">
    <source>
        <dbReference type="Proteomes" id="UP001596298"/>
    </source>
</evidence>
<dbReference type="EMBL" id="JBHSWH010000001">
    <property type="protein sequence ID" value="MFC6706341.1"/>
    <property type="molecule type" value="Genomic_DNA"/>
</dbReference>
<accession>A0ABW2AHM2</accession>
<evidence type="ECO:0000313" key="2">
    <source>
        <dbReference type="EMBL" id="MFC6706341.1"/>
    </source>
</evidence>
<proteinExistence type="predicted"/>
<dbReference type="SUPFAM" id="SSF56281">
    <property type="entry name" value="Metallo-hydrolase/oxidoreductase"/>
    <property type="match status" value="1"/>
</dbReference>
<reference evidence="3" key="1">
    <citation type="journal article" date="2019" name="Int. J. Syst. Evol. Microbiol.">
        <title>The Global Catalogue of Microorganisms (GCM) 10K type strain sequencing project: providing services to taxonomists for standard genome sequencing and annotation.</title>
        <authorList>
            <consortium name="The Broad Institute Genomics Platform"/>
            <consortium name="The Broad Institute Genome Sequencing Center for Infectious Disease"/>
            <person name="Wu L."/>
            <person name="Ma J."/>
        </authorList>
    </citation>
    <scope>NUCLEOTIDE SEQUENCE [LARGE SCALE GENOMIC DNA]</scope>
    <source>
        <strain evidence="3">CCUG 58127</strain>
    </source>
</reference>
<evidence type="ECO:0000259" key="1">
    <source>
        <dbReference type="SMART" id="SM00849"/>
    </source>
</evidence>